<keyword evidence="3" id="KW-1185">Reference proteome</keyword>
<evidence type="ECO:0000259" key="1">
    <source>
        <dbReference type="Pfam" id="PF20150"/>
    </source>
</evidence>
<dbReference type="InterPro" id="IPR045518">
    <property type="entry name" value="2EXR"/>
</dbReference>
<evidence type="ECO:0000313" key="2">
    <source>
        <dbReference type="EMBL" id="KHJ36392.1"/>
    </source>
</evidence>
<name>A0A0B1PCI6_UNCNE</name>
<sequence>MNSNNPEIFPRFSELAPELRFKIYEYMMPRPHVIPLDVMYTSDGNFRISYDDGNGTEEDEGIEDDDVKVKADYLPLITKHFVRSMSHTCRELRKLYNSTYPDRLELSHGNGVINLHYSKSIIYLRRFDRLVSQPVISHFLFDRISGSNSNSNSSSDNSNNIKLWHHSYSLELPKCFNYITQLALPIDCIVEYPELSPHPFTLQSQLNESALFAKMLQPFPNLKHLWAIPDDVYWQLDIQLTLRGFLQPYPGYTNVSVLGCLAERKEQLFLWAEYRNAMIHRRQLMRYTNLPKDVAANHTTSLASLASISSSSSSEIKPAPESMYTPPILMIWGLEHVDLWDFLCEVDNK</sequence>
<organism evidence="2 3">
    <name type="scientific">Uncinula necator</name>
    <name type="common">Grape powdery mildew</name>
    <dbReference type="NCBI Taxonomy" id="52586"/>
    <lineage>
        <taxon>Eukaryota</taxon>
        <taxon>Fungi</taxon>
        <taxon>Dikarya</taxon>
        <taxon>Ascomycota</taxon>
        <taxon>Pezizomycotina</taxon>
        <taxon>Leotiomycetes</taxon>
        <taxon>Erysiphales</taxon>
        <taxon>Erysiphaceae</taxon>
        <taxon>Erysiphe</taxon>
    </lineage>
</organism>
<dbReference type="AlphaFoldDB" id="A0A0B1PCI6"/>
<dbReference type="EMBL" id="JNVN01000040">
    <property type="protein sequence ID" value="KHJ36392.1"/>
    <property type="molecule type" value="Genomic_DNA"/>
</dbReference>
<comment type="caution">
    <text evidence="2">The sequence shown here is derived from an EMBL/GenBank/DDBJ whole genome shotgun (WGS) entry which is preliminary data.</text>
</comment>
<gene>
    <name evidence="2" type="ORF">EV44_g3084</name>
</gene>
<dbReference type="Proteomes" id="UP000030854">
    <property type="component" value="Unassembled WGS sequence"/>
</dbReference>
<dbReference type="HOGENOM" id="CLU_794991_0_0_1"/>
<evidence type="ECO:0000313" key="3">
    <source>
        <dbReference type="Proteomes" id="UP000030854"/>
    </source>
</evidence>
<protein>
    <recommendedName>
        <fullName evidence="1">2EXR domain-containing protein</fullName>
    </recommendedName>
</protein>
<accession>A0A0B1PCI6</accession>
<feature type="domain" description="2EXR" evidence="1">
    <location>
        <begin position="9"/>
        <end position="109"/>
    </location>
</feature>
<proteinExistence type="predicted"/>
<dbReference type="Pfam" id="PF20150">
    <property type="entry name" value="2EXR"/>
    <property type="match status" value="1"/>
</dbReference>
<reference evidence="2 3" key="1">
    <citation type="journal article" date="2014" name="BMC Genomics">
        <title>Adaptive genomic structural variation in the grape powdery mildew pathogen, Erysiphe necator.</title>
        <authorList>
            <person name="Jones L."/>
            <person name="Riaz S."/>
            <person name="Morales-Cruz A."/>
            <person name="Amrine K.C."/>
            <person name="McGuire B."/>
            <person name="Gubler W.D."/>
            <person name="Walker M.A."/>
            <person name="Cantu D."/>
        </authorList>
    </citation>
    <scope>NUCLEOTIDE SEQUENCE [LARGE SCALE GENOMIC DNA]</scope>
    <source>
        <strain evidence="3">c</strain>
    </source>
</reference>